<feature type="non-terminal residue" evidence="1">
    <location>
        <position position="30"/>
    </location>
</feature>
<feature type="non-terminal residue" evidence="1">
    <location>
        <position position="1"/>
    </location>
</feature>
<gene>
    <name evidence="1" type="ORF">AVDCRST_MAG93-5490</name>
</gene>
<name>A0A6J4KVL5_9CHLR</name>
<sequence length="30" mass="3385">SPRPKPVLALLLSLERRRLDTPCRGGRTLI</sequence>
<accession>A0A6J4KVL5</accession>
<proteinExistence type="predicted"/>
<evidence type="ECO:0000313" key="1">
    <source>
        <dbReference type="EMBL" id="CAA9315890.1"/>
    </source>
</evidence>
<dbReference type="EMBL" id="CADCTR010001856">
    <property type="protein sequence ID" value="CAA9315890.1"/>
    <property type="molecule type" value="Genomic_DNA"/>
</dbReference>
<dbReference type="AlphaFoldDB" id="A0A6J4KVL5"/>
<organism evidence="1">
    <name type="scientific">uncultured Chloroflexia bacterium</name>
    <dbReference type="NCBI Taxonomy" id="1672391"/>
    <lineage>
        <taxon>Bacteria</taxon>
        <taxon>Bacillati</taxon>
        <taxon>Chloroflexota</taxon>
        <taxon>Chloroflexia</taxon>
        <taxon>environmental samples</taxon>
    </lineage>
</organism>
<reference evidence="1" key="1">
    <citation type="submission" date="2020-02" db="EMBL/GenBank/DDBJ databases">
        <authorList>
            <person name="Meier V. D."/>
        </authorList>
    </citation>
    <scope>NUCLEOTIDE SEQUENCE</scope>
    <source>
        <strain evidence="1">AVDCRST_MAG93</strain>
    </source>
</reference>
<protein>
    <submittedName>
        <fullName evidence="1">Uncharacterized protein</fullName>
    </submittedName>
</protein>